<comment type="caution">
    <text evidence="2">The sequence shown here is derived from an EMBL/GenBank/DDBJ whole genome shotgun (WGS) entry which is preliminary data.</text>
</comment>
<dbReference type="AlphaFoldDB" id="A0A3M8H436"/>
<dbReference type="InterPro" id="IPR014957">
    <property type="entry name" value="IDEAL_dom"/>
</dbReference>
<gene>
    <name evidence="2" type="ORF">EC501_16410</name>
</gene>
<organism evidence="2 3">
    <name type="scientific">Lysinibacillus halotolerans</name>
    <dbReference type="NCBI Taxonomy" id="1368476"/>
    <lineage>
        <taxon>Bacteria</taxon>
        <taxon>Bacillati</taxon>
        <taxon>Bacillota</taxon>
        <taxon>Bacilli</taxon>
        <taxon>Bacillales</taxon>
        <taxon>Bacillaceae</taxon>
        <taxon>Lysinibacillus</taxon>
    </lineage>
</organism>
<evidence type="ECO:0000313" key="2">
    <source>
        <dbReference type="EMBL" id="RNC97226.1"/>
    </source>
</evidence>
<dbReference type="EMBL" id="RHLQ01000059">
    <property type="protein sequence ID" value="RNC97226.1"/>
    <property type="molecule type" value="Genomic_DNA"/>
</dbReference>
<feature type="domain" description="IDEAL" evidence="1">
    <location>
        <begin position="117"/>
        <end position="148"/>
    </location>
</feature>
<proteinExistence type="predicted"/>
<reference evidence="2 3" key="1">
    <citation type="journal article" date="2014" name="Int. J. Syst. Evol. Microbiol.">
        <title>Lysinibacillus halotolerans sp. nov., isolated from saline-alkaline soil.</title>
        <authorList>
            <person name="Kong D."/>
            <person name="Wang Y."/>
            <person name="Zhao B."/>
            <person name="Li Y."/>
            <person name="Song J."/>
            <person name="Zhai Y."/>
            <person name="Zhang C."/>
            <person name="Wang H."/>
            <person name="Chen X."/>
            <person name="Zhao B."/>
            <person name="Ruan Z."/>
        </authorList>
    </citation>
    <scope>NUCLEOTIDE SEQUENCE [LARGE SCALE GENOMIC DNA]</scope>
    <source>
        <strain evidence="2 3">MCCC 1A12703</strain>
    </source>
</reference>
<accession>A0A3M8H436</accession>
<dbReference type="InterPro" id="IPR027393">
    <property type="entry name" value="Virus_scaffolding_prot_C"/>
</dbReference>
<dbReference type="Gene3D" id="4.10.810.10">
    <property type="entry name" value="Virus Scaffolding Protein, Chain A"/>
    <property type="match status" value="1"/>
</dbReference>
<dbReference type="Pfam" id="PF08858">
    <property type="entry name" value="IDEAL"/>
    <property type="match status" value="1"/>
</dbReference>
<name>A0A3M8H436_9BACI</name>
<protein>
    <submittedName>
        <fullName evidence="2">IDEAL domain-containing protein</fullName>
    </submittedName>
</protein>
<dbReference type="Proteomes" id="UP000279909">
    <property type="component" value="Unassembled WGS sequence"/>
</dbReference>
<dbReference type="RefSeq" id="WP_122973428.1">
    <property type="nucleotide sequence ID" value="NZ_RHLQ01000059.1"/>
</dbReference>
<evidence type="ECO:0000313" key="3">
    <source>
        <dbReference type="Proteomes" id="UP000279909"/>
    </source>
</evidence>
<keyword evidence="3" id="KW-1185">Reference proteome</keyword>
<dbReference type="OrthoDB" id="2930704at2"/>
<sequence length="157" mass="18736">MIQVQFMKPFYTKVSGKTLRLVFAYQYFSIVKDDELYHFVPVEGKEMIIDLETKQIENLSEIFVFQRGNRFIRLPLYQLLLISNVHEHLSPILEKASNNEDTLNIPPSDKEESEVQKMIRLLEEQNLNRLIDHALEARDEKRFYELLDEKMKWNGTK</sequence>
<evidence type="ECO:0000259" key="1">
    <source>
        <dbReference type="Pfam" id="PF08858"/>
    </source>
</evidence>